<protein>
    <submittedName>
        <fullName evidence="1">Uncharacterized protein</fullName>
    </submittedName>
</protein>
<accession>W9S1S8</accession>
<dbReference type="Pfam" id="PF05340">
    <property type="entry name" value="DUF740"/>
    <property type="match status" value="1"/>
</dbReference>
<proteinExistence type="predicted"/>
<dbReference type="eggNOG" id="ENOG502SFYC">
    <property type="taxonomic scope" value="Eukaryota"/>
</dbReference>
<dbReference type="OrthoDB" id="1194602at2759"/>
<dbReference type="KEGG" id="mnt:21402722"/>
<dbReference type="AlphaFoldDB" id="W9S1S8"/>
<dbReference type="PANTHER" id="PTHR34046:SF19">
    <property type="entry name" value="RAPIDLY ELICITED PROTEIN, PUTATIVE-RELATED"/>
    <property type="match status" value="1"/>
</dbReference>
<organism evidence="1 2">
    <name type="scientific">Morus notabilis</name>
    <dbReference type="NCBI Taxonomy" id="981085"/>
    <lineage>
        <taxon>Eukaryota</taxon>
        <taxon>Viridiplantae</taxon>
        <taxon>Streptophyta</taxon>
        <taxon>Embryophyta</taxon>
        <taxon>Tracheophyta</taxon>
        <taxon>Spermatophyta</taxon>
        <taxon>Magnoliopsida</taxon>
        <taxon>eudicotyledons</taxon>
        <taxon>Gunneridae</taxon>
        <taxon>Pentapetalae</taxon>
        <taxon>rosids</taxon>
        <taxon>fabids</taxon>
        <taxon>Rosales</taxon>
        <taxon>Moraceae</taxon>
        <taxon>Moreae</taxon>
        <taxon>Morus</taxon>
    </lineage>
</organism>
<evidence type="ECO:0000313" key="2">
    <source>
        <dbReference type="Proteomes" id="UP000030645"/>
    </source>
</evidence>
<dbReference type="InterPro" id="IPR008004">
    <property type="entry name" value="OCTOPUS-like"/>
</dbReference>
<sequence>MGWSESLQGCKKHPALNRSPGVCSSCLRERLSQLSDDSNKRKTTTIRIGSAYYKNSDNDNYFFSPSHSSSGDGASPARRHRRHASDAITFLFSGGGGGGGGLKKSRSIAVVPRSASHRFGEVVKKSINNMNINFNSNGKKKGGFWSKLINGATGKRKSNEVVVKYSKQTLESRV</sequence>
<dbReference type="Proteomes" id="UP000030645">
    <property type="component" value="Unassembled WGS sequence"/>
</dbReference>
<gene>
    <name evidence="1" type="ORF">L484_019803</name>
</gene>
<keyword evidence="2" id="KW-1185">Reference proteome</keyword>
<reference evidence="2" key="1">
    <citation type="submission" date="2013-01" db="EMBL/GenBank/DDBJ databases">
        <title>Draft Genome Sequence of a Mulberry Tree, Morus notabilis C.K. Schneid.</title>
        <authorList>
            <person name="He N."/>
            <person name="Zhao S."/>
        </authorList>
    </citation>
    <scope>NUCLEOTIDE SEQUENCE</scope>
</reference>
<dbReference type="EMBL" id="KE345620">
    <property type="protein sequence ID" value="EXC09706.1"/>
    <property type="molecule type" value="Genomic_DNA"/>
</dbReference>
<name>W9S1S8_9ROSA</name>
<evidence type="ECO:0000313" key="1">
    <source>
        <dbReference type="EMBL" id="EXC09706.1"/>
    </source>
</evidence>
<dbReference type="PANTHER" id="PTHR34046">
    <property type="entry name" value="OS06G0218800 PROTEIN"/>
    <property type="match status" value="1"/>
</dbReference>